<dbReference type="AlphaFoldDB" id="A0A2Z7BR43"/>
<dbReference type="Proteomes" id="UP000250235">
    <property type="component" value="Unassembled WGS sequence"/>
</dbReference>
<accession>A0A2Z7BR43</accession>
<evidence type="ECO:0000313" key="2">
    <source>
        <dbReference type="Proteomes" id="UP000250235"/>
    </source>
</evidence>
<reference evidence="1 2" key="1">
    <citation type="journal article" date="2015" name="Proc. Natl. Acad. Sci. U.S.A.">
        <title>The resurrection genome of Boea hygrometrica: A blueprint for survival of dehydration.</title>
        <authorList>
            <person name="Xiao L."/>
            <person name="Yang G."/>
            <person name="Zhang L."/>
            <person name="Yang X."/>
            <person name="Zhao S."/>
            <person name="Ji Z."/>
            <person name="Zhou Q."/>
            <person name="Hu M."/>
            <person name="Wang Y."/>
            <person name="Chen M."/>
            <person name="Xu Y."/>
            <person name="Jin H."/>
            <person name="Xiao X."/>
            <person name="Hu G."/>
            <person name="Bao F."/>
            <person name="Hu Y."/>
            <person name="Wan P."/>
            <person name="Li L."/>
            <person name="Deng X."/>
            <person name="Kuang T."/>
            <person name="Xiang C."/>
            <person name="Zhu J.K."/>
            <person name="Oliver M.J."/>
            <person name="He Y."/>
        </authorList>
    </citation>
    <scope>NUCLEOTIDE SEQUENCE [LARGE SCALE GENOMIC DNA]</scope>
    <source>
        <strain evidence="2">cv. XS01</strain>
    </source>
</reference>
<evidence type="ECO:0000313" key="1">
    <source>
        <dbReference type="EMBL" id="KZV36919.1"/>
    </source>
</evidence>
<dbReference type="EMBL" id="KV003185">
    <property type="protein sequence ID" value="KZV36919.1"/>
    <property type="molecule type" value="Genomic_DNA"/>
</dbReference>
<proteinExistence type="predicted"/>
<sequence>MLYHRNLNPGHAYHPSGSPEFLSYNPVLAISGSLKGSMFATIYDIFLFTDLPIIGPDSPYLIDDSSAPQLTAIIIASLLIKLL</sequence>
<dbReference type="OrthoDB" id="1300289at2759"/>
<name>A0A2Z7BR43_9LAMI</name>
<organism evidence="1 2">
    <name type="scientific">Dorcoceras hygrometricum</name>
    <dbReference type="NCBI Taxonomy" id="472368"/>
    <lineage>
        <taxon>Eukaryota</taxon>
        <taxon>Viridiplantae</taxon>
        <taxon>Streptophyta</taxon>
        <taxon>Embryophyta</taxon>
        <taxon>Tracheophyta</taxon>
        <taxon>Spermatophyta</taxon>
        <taxon>Magnoliopsida</taxon>
        <taxon>eudicotyledons</taxon>
        <taxon>Gunneridae</taxon>
        <taxon>Pentapetalae</taxon>
        <taxon>asterids</taxon>
        <taxon>lamiids</taxon>
        <taxon>Lamiales</taxon>
        <taxon>Gesneriaceae</taxon>
        <taxon>Didymocarpoideae</taxon>
        <taxon>Trichosporeae</taxon>
        <taxon>Loxocarpinae</taxon>
        <taxon>Dorcoceras</taxon>
    </lineage>
</organism>
<keyword evidence="2" id="KW-1185">Reference proteome</keyword>
<gene>
    <name evidence="1" type="ORF">F511_26232</name>
</gene>
<protein>
    <submittedName>
        <fullName evidence="1">Uncharacterized protein</fullName>
    </submittedName>
</protein>